<accession>A0ABR6EVF4</accession>
<dbReference type="EMBL" id="WNXC01000002">
    <property type="protein sequence ID" value="MBB2149171.1"/>
    <property type="molecule type" value="Genomic_DNA"/>
</dbReference>
<reference evidence="1 2" key="1">
    <citation type="submission" date="2019-11" db="EMBL/GenBank/DDBJ databases">
        <title>Description of Pedobacter sp. LMG 31462T.</title>
        <authorList>
            <person name="Carlier A."/>
            <person name="Qi S."/>
            <person name="Vandamme P."/>
        </authorList>
    </citation>
    <scope>NUCLEOTIDE SEQUENCE [LARGE SCALE GENOMIC DNA]</scope>
    <source>
        <strain evidence="1 2">LMG 31462</strain>
    </source>
</reference>
<sequence>MGTIHFSEMIKELDSCKYLESKNTFSMVYMKCDITRGTGGQLVTVERAQKCGLPYHCADNEMRGVVNLESGRKTGFHLRLVFEFNGLIVYW</sequence>
<dbReference type="Proteomes" id="UP000636110">
    <property type="component" value="Unassembled WGS sequence"/>
</dbReference>
<proteinExistence type="predicted"/>
<keyword evidence="2" id="KW-1185">Reference proteome</keyword>
<evidence type="ECO:0000313" key="2">
    <source>
        <dbReference type="Proteomes" id="UP000636110"/>
    </source>
</evidence>
<protein>
    <submittedName>
        <fullName evidence="1">Uncharacterized protein</fullName>
    </submittedName>
</protein>
<comment type="caution">
    <text evidence="1">The sequence shown here is derived from an EMBL/GenBank/DDBJ whole genome shotgun (WGS) entry which is preliminary data.</text>
</comment>
<name>A0ABR6EVF4_9SPHI</name>
<gene>
    <name evidence="1" type="ORF">GM920_09650</name>
</gene>
<evidence type="ECO:0000313" key="1">
    <source>
        <dbReference type="EMBL" id="MBB2149171.1"/>
    </source>
</evidence>
<organism evidence="1 2">
    <name type="scientific">Pedobacter gandavensis</name>
    <dbReference type="NCBI Taxonomy" id="2679963"/>
    <lineage>
        <taxon>Bacteria</taxon>
        <taxon>Pseudomonadati</taxon>
        <taxon>Bacteroidota</taxon>
        <taxon>Sphingobacteriia</taxon>
        <taxon>Sphingobacteriales</taxon>
        <taxon>Sphingobacteriaceae</taxon>
        <taxon>Pedobacter</taxon>
    </lineage>
</organism>